<feature type="compositionally biased region" description="Low complexity" evidence="1">
    <location>
        <begin position="79"/>
        <end position="89"/>
    </location>
</feature>
<feature type="region of interest" description="Disordered" evidence="1">
    <location>
        <begin position="37"/>
        <end position="89"/>
    </location>
</feature>
<dbReference type="Gene3D" id="3.30.40.10">
    <property type="entry name" value="Zinc/RING finger domain, C3HC4 (zinc finger)"/>
    <property type="match status" value="1"/>
</dbReference>
<feature type="non-terminal residue" evidence="2">
    <location>
        <position position="1"/>
    </location>
</feature>
<organism evidence="2">
    <name type="scientific">Spongospora subterranea</name>
    <dbReference type="NCBI Taxonomy" id="70186"/>
    <lineage>
        <taxon>Eukaryota</taxon>
        <taxon>Sar</taxon>
        <taxon>Rhizaria</taxon>
        <taxon>Endomyxa</taxon>
        <taxon>Phytomyxea</taxon>
        <taxon>Plasmodiophorida</taxon>
        <taxon>Plasmodiophoridae</taxon>
        <taxon>Spongospora</taxon>
    </lineage>
</organism>
<sequence>RRTDSLSFRCPILLRACVVQLIVRLVCGGLDMKRRRRHEGGSVSISGDEDSAAGQDHANSESGEAAPVPVEESSPTHVPTSSLAAGPGPSPNASAMLPLATLLALPLSARWTPLSLRVRMWHIERRRTLSGDKRPRLADLTDFMSNQPNYRVHHDETRVLQVLELARNGLDGVHERHCAQCRSYARVKNLVPCQGCTYVWHKECVNHQGRISDQRTFACEECIRHHASVVPPLARPTEAAAPISVHLSKKFKFKATKKLPEVVNASQISANLGTVRKVAPKETAASAVPVDSSDQQIAYSVAMATPKFDEKKIFCRENFRLLFNFLSKLMDNGFISKHEQGLMKNLIIARDSQAVVMLSIVDIVEEGGDLNDAVDSLRRILLVQ</sequence>
<protein>
    <submittedName>
        <fullName evidence="2">Uncharacterized protein</fullName>
    </submittedName>
</protein>
<accession>A0A0H5RL64</accession>
<evidence type="ECO:0000313" key="2">
    <source>
        <dbReference type="EMBL" id="CRZ09459.1"/>
    </source>
</evidence>
<dbReference type="SUPFAM" id="SSF57903">
    <property type="entry name" value="FYVE/PHD zinc finger"/>
    <property type="match status" value="1"/>
</dbReference>
<reference evidence="2" key="1">
    <citation type="submission" date="2015-04" db="EMBL/GenBank/DDBJ databases">
        <title>The genome sequence of the plant pathogenic Rhizarian Plasmodiophora brassicae reveals insights in its biotrophic life cycle and the origin of chitin synthesis.</title>
        <authorList>
            <person name="Schwelm A."/>
            <person name="Fogelqvist J."/>
            <person name="Knaust A."/>
            <person name="Julke S."/>
            <person name="Lilja T."/>
            <person name="Dhandapani V."/>
            <person name="Bonilla-Rosso G."/>
            <person name="Karlsson M."/>
            <person name="Shevchenko A."/>
            <person name="Choi S.R."/>
            <person name="Kim H.G."/>
            <person name="Park J.Y."/>
            <person name="Lim Y.P."/>
            <person name="Ludwig-Muller J."/>
            <person name="Dixelius C."/>
        </authorList>
    </citation>
    <scope>NUCLEOTIDE SEQUENCE</scope>
    <source>
        <tissue evidence="2">Potato root galls</tissue>
    </source>
</reference>
<proteinExistence type="predicted"/>
<dbReference type="InterPro" id="IPR037259">
    <property type="entry name" value="BRK_sf"/>
</dbReference>
<dbReference type="EMBL" id="HACM01009017">
    <property type="protein sequence ID" value="CRZ09459.1"/>
    <property type="molecule type" value="Transcribed_RNA"/>
</dbReference>
<dbReference type="SUPFAM" id="SSF160481">
    <property type="entry name" value="BRK domain-like"/>
    <property type="match status" value="1"/>
</dbReference>
<name>A0A0H5RL64_9EUKA</name>
<dbReference type="AlphaFoldDB" id="A0A0H5RL64"/>
<dbReference type="InterPro" id="IPR013083">
    <property type="entry name" value="Znf_RING/FYVE/PHD"/>
</dbReference>
<dbReference type="InterPro" id="IPR011011">
    <property type="entry name" value="Znf_FYVE_PHD"/>
</dbReference>
<evidence type="ECO:0000256" key="1">
    <source>
        <dbReference type="SAM" id="MobiDB-lite"/>
    </source>
</evidence>